<reference evidence="2" key="1">
    <citation type="submission" date="2013-08" db="EMBL/GenBank/DDBJ databases">
        <authorList>
            <person name="Mendez C."/>
            <person name="Richter M."/>
            <person name="Ferrer M."/>
            <person name="Sanchez J."/>
        </authorList>
    </citation>
    <scope>NUCLEOTIDE SEQUENCE</scope>
</reference>
<protein>
    <recommendedName>
        <fullName evidence="3">DNA-binding protein</fullName>
    </recommendedName>
</protein>
<dbReference type="EMBL" id="AUZX01005551">
    <property type="protein sequence ID" value="EQD67392.1"/>
    <property type="molecule type" value="Genomic_DNA"/>
</dbReference>
<comment type="caution">
    <text evidence="2">The sequence shown here is derived from an EMBL/GenBank/DDBJ whole genome shotgun (WGS) entry which is preliminary data.</text>
</comment>
<accession>T1BBZ3</accession>
<organism evidence="2">
    <name type="scientific">mine drainage metagenome</name>
    <dbReference type="NCBI Taxonomy" id="410659"/>
    <lineage>
        <taxon>unclassified sequences</taxon>
        <taxon>metagenomes</taxon>
        <taxon>ecological metagenomes</taxon>
    </lineage>
</organism>
<evidence type="ECO:0008006" key="3">
    <source>
        <dbReference type="Google" id="ProtNLM"/>
    </source>
</evidence>
<keyword evidence="1" id="KW-0175">Coiled coil</keyword>
<evidence type="ECO:0000313" key="2">
    <source>
        <dbReference type="EMBL" id="EQD67392.1"/>
    </source>
</evidence>
<feature type="coiled-coil region" evidence="1">
    <location>
        <begin position="33"/>
        <end position="60"/>
    </location>
</feature>
<gene>
    <name evidence="2" type="ORF">B1A_07728</name>
</gene>
<evidence type="ECO:0000256" key="1">
    <source>
        <dbReference type="SAM" id="Coils"/>
    </source>
</evidence>
<sequence length="92" mass="10343">AFTEQGVAMLSSVLASEQAIAVNIQIMRAFVRMREILASNATLARKLDDLERKYQHHDDAIKAILSAIRELMNPPAPKRRPIGFTADLRKKN</sequence>
<feature type="non-terminal residue" evidence="2">
    <location>
        <position position="1"/>
    </location>
</feature>
<name>T1BBZ3_9ZZZZ</name>
<dbReference type="AlphaFoldDB" id="T1BBZ3"/>
<reference evidence="2" key="2">
    <citation type="journal article" date="2014" name="ISME J.">
        <title>Microbial stratification in low pH oxic and suboxic macroscopic growths along an acid mine drainage.</title>
        <authorList>
            <person name="Mendez-Garcia C."/>
            <person name="Mesa V."/>
            <person name="Sprenger R.R."/>
            <person name="Richter M."/>
            <person name="Diez M.S."/>
            <person name="Solano J."/>
            <person name="Bargiela R."/>
            <person name="Golyshina O.V."/>
            <person name="Manteca A."/>
            <person name="Ramos J.L."/>
            <person name="Gallego J.R."/>
            <person name="Llorente I."/>
            <person name="Martins Dos Santos V.A."/>
            <person name="Jensen O.N."/>
            <person name="Pelaez A.I."/>
            <person name="Sanchez J."/>
            <person name="Ferrer M."/>
        </authorList>
    </citation>
    <scope>NUCLEOTIDE SEQUENCE</scope>
</reference>
<proteinExistence type="predicted"/>